<keyword evidence="1" id="KW-0812">Transmembrane</keyword>
<name>A0A1J4V3S7_9BACT</name>
<keyword evidence="1" id="KW-0472">Membrane</keyword>
<comment type="caution">
    <text evidence="2">The sequence shown here is derived from an EMBL/GenBank/DDBJ whole genome shotgun (WGS) entry which is preliminary data.</text>
</comment>
<evidence type="ECO:0000313" key="2">
    <source>
        <dbReference type="EMBL" id="OIO30635.1"/>
    </source>
</evidence>
<protein>
    <submittedName>
        <fullName evidence="2">Uncharacterized protein</fullName>
    </submittedName>
</protein>
<feature type="transmembrane region" description="Helical" evidence="1">
    <location>
        <begin position="34"/>
        <end position="56"/>
    </location>
</feature>
<sequence>MEQEILQRIQEQNELLQKINIATEKTRKYLMWTFYGSLALFILPLIGLMFAIPAFLSNMSAAYGI</sequence>
<reference evidence="2 3" key="1">
    <citation type="journal article" date="2016" name="Environ. Microbiol.">
        <title>Genomic resolution of a cold subsurface aquifer community provides metabolic insights for novel microbes adapted to high CO concentrations.</title>
        <authorList>
            <person name="Probst A.J."/>
            <person name="Castelle C.J."/>
            <person name="Singh A."/>
            <person name="Brown C.T."/>
            <person name="Anantharaman K."/>
            <person name="Sharon I."/>
            <person name="Hug L.A."/>
            <person name="Burstein D."/>
            <person name="Emerson J.B."/>
            <person name="Thomas B.C."/>
            <person name="Banfield J.F."/>
        </authorList>
    </citation>
    <scope>NUCLEOTIDE SEQUENCE [LARGE SCALE GENOMIC DNA]</scope>
    <source>
        <strain evidence="2">CG1_02_43_90</strain>
    </source>
</reference>
<dbReference type="AlphaFoldDB" id="A0A1J4V3S7"/>
<organism evidence="2 3">
    <name type="scientific">Candidatus Nomurabacteria bacterium CG1_02_43_90</name>
    <dbReference type="NCBI Taxonomy" id="1805281"/>
    <lineage>
        <taxon>Bacteria</taxon>
        <taxon>Candidatus Nomuraibacteriota</taxon>
    </lineage>
</organism>
<keyword evidence="1" id="KW-1133">Transmembrane helix</keyword>
<dbReference type="STRING" id="1805281.AUJ77_02390"/>
<evidence type="ECO:0000256" key="1">
    <source>
        <dbReference type="SAM" id="Phobius"/>
    </source>
</evidence>
<dbReference type="EMBL" id="MNVN01000015">
    <property type="protein sequence ID" value="OIO30635.1"/>
    <property type="molecule type" value="Genomic_DNA"/>
</dbReference>
<dbReference type="Proteomes" id="UP000181992">
    <property type="component" value="Unassembled WGS sequence"/>
</dbReference>
<proteinExistence type="predicted"/>
<gene>
    <name evidence="2" type="ORF">AUJ77_02390</name>
</gene>
<accession>A0A1J4V3S7</accession>
<evidence type="ECO:0000313" key="3">
    <source>
        <dbReference type="Proteomes" id="UP000181992"/>
    </source>
</evidence>